<name>A0A8S0VN96_OLEEU</name>
<dbReference type="Proteomes" id="UP000594638">
    <property type="component" value="Unassembled WGS sequence"/>
</dbReference>
<gene>
    <name evidence="2" type="ORF">OLEA9_A073530</name>
</gene>
<evidence type="ECO:0000256" key="1">
    <source>
        <dbReference type="SAM" id="MobiDB-lite"/>
    </source>
</evidence>
<evidence type="ECO:0000313" key="2">
    <source>
        <dbReference type="EMBL" id="CAA3032020.1"/>
    </source>
</evidence>
<accession>A0A8S0VN96</accession>
<keyword evidence="3" id="KW-1185">Reference proteome</keyword>
<comment type="caution">
    <text evidence="2">The sequence shown here is derived from an EMBL/GenBank/DDBJ whole genome shotgun (WGS) entry which is preliminary data.</text>
</comment>
<dbReference type="AlphaFoldDB" id="A0A8S0VN96"/>
<feature type="region of interest" description="Disordered" evidence="1">
    <location>
        <begin position="22"/>
        <end position="56"/>
    </location>
</feature>
<sequence length="56" mass="6674">MWKTPLKNRRWKRETLPEDVVEPHGRSRRSYCSVHRSPLQPHHSATVDRRLTGLTL</sequence>
<proteinExistence type="predicted"/>
<feature type="compositionally biased region" description="Basic and acidic residues" evidence="1">
    <location>
        <begin position="45"/>
        <end position="56"/>
    </location>
</feature>
<protein>
    <submittedName>
        <fullName evidence="2">Uncharacterized protein</fullName>
    </submittedName>
</protein>
<organism evidence="2 3">
    <name type="scientific">Olea europaea subsp. europaea</name>
    <dbReference type="NCBI Taxonomy" id="158383"/>
    <lineage>
        <taxon>Eukaryota</taxon>
        <taxon>Viridiplantae</taxon>
        <taxon>Streptophyta</taxon>
        <taxon>Embryophyta</taxon>
        <taxon>Tracheophyta</taxon>
        <taxon>Spermatophyta</taxon>
        <taxon>Magnoliopsida</taxon>
        <taxon>eudicotyledons</taxon>
        <taxon>Gunneridae</taxon>
        <taxon>Pentapetalae</taxon>
        <taxon>asterids</taxon>
        <taxon>lamiids</taxon>
        <taxon>Lamiales</taxon>
        <taxon>Oleaceae</taxon>
        <taxon>Oleeae</taxon>
        <taxon>Olea</taxon>
    </lineage>
</organism>
<evidence type="ECO:0000313" key="3">
    <source>
        <dbReference type="Proteomes" id="UP000594638"/>
    </source>
</evidence>
<reference evidence="2 3" key="1">
    <citation type="submission" date="2019-12" db="EMBL/GenBank/DDBJ databases">
        <authorList>
            <person name="Alioto T."/>
            <person name="Alioto T."/>
            <person name="Gomez Garrido J."/>
        </authorList>
    </citation>
    <scope>NUCLEOTIDE SEQUENCE [LARGE SCALE GENOMIC DNA]</scope>
</reference>
<dbReference type="EMBL" id="CACTIH010009515">
    <property type="protein sequence ID" value="CAA3032020.1"/>
    <property type="molecule type" value="Genomic_DNA"/>
</dbReference>
<dbReference type="Gramene" id="OE9A073530T1">
    <property type="protein sequence ID" value="OE9A073530C1"/>
    <property type="gene ID" value="OE9A073530"/>
</dbReference>